<feature type="transmembrane region" description="Helical" evidence="10">
    <location>
        <begin position="251"/>
        <end position="270"/>
    </location>
</feature>
<dbReference type="InterPro" id="IPR000425">
    <property type="entry name" value="MIP"/>
</dbReference>
<evidence type="ECO:0000256" key="7">
    <source>
        <dbReference type="ARBA" id="ARBA00034651"/>
    </source>
</evidence>
<dbReference type="InterPro" id="IPR023271">
    <property type="entry name" value="Aquaporin-like"/>
</dbReference>
<feature type="transmembrane region" description="Helical" evidence="10">
    <location>
        <begin position="86"/>
        <end position="110"/>
    </location>
</feature>
<evidence type="ECO:0000256" key="1">
    <source>
        <dbReference type="ARBA" id="ARBA00004141"/>
    </source>
</evidence>
<feature type="compositionally biased region" description="Polar residues" evidence="9">
    <location>
        <begin position="9"/>
        <end position="20"/>
    </location>
</feature>
<dbReference type="GO" id="GO:0015250">
    <property type="term" value="F:water channel activity"/>
    <property type="evidence" value="ECO:0007669"/>
    <property type="project" value="TreeGrafter"/>
</dbReference>
<proteinExistence type="inferred from homology"/>
<evidence type="ECO:0000256" key="3">
    <source>
        <dbReference type="ARBA" id="ARBA00022692"/>
    </source>
</evidence>
<evidence type="ECO:0000256" key="9">
    <source>
        <dbReference type="SAM" id="MobiDB-lite"/>
    </source>
</evidence>
<dbReference type="Pfam" id="PF00230">
    <property type="entry name" value="MIP"/>
    <property type="match status" value="1"/>
</dbReference>
<dbReference type="GO" id="GO:0005886">
    <property type="term" value="C:plasma membrane"/>
    <property type="evidence" value="ECO:0007669"/>
    <property type="project" value="TreeGrafter"/>
</dbReference>
<feature type="region of interest" description="Disordered" evidence="9">
    <location>
        <begin position="278"/>
        <end position="395"/>
    </location>
</feature>
<sequence>MFRILPPSGESSSITSNSYGNTAGIMRRRKAGDIERAGPRPPSALRSHLVACLGEFVGTFMFLFFAFTLHIATVSQLPLDQPPTTLVILTICFAYGFFYGFWLLIYALTLPGARPGMFNPAVSFGLVLAGALSAFRALLLLPVQILAGVSAAAVAKAIVPGDMRRVEAHLSPGVTMVQGLFLEMFTTSLVVIMALVVVARTGVLSFMAPLGIGTALFVASFVGIGYTGASMNPVRALGPCAVNASFPEYHWAYWAGPILGALLPGIYYRLMKTLGRGTHLQDQDPDTLPARSGPAAQRGPVQERTRMPPEAPTPPKIRKTTVTQVRSSRSPGERSGSGYAYLEKDDDFEVWDTNGRRSPPRSPYRSSREERRVSSGRHNDMDRYARAREYEEVMR</sequence>
<feature type="region of interest" description="Disordered" evidence="9">
    <location>
        <begin position="1"/>
        <end position="20"/>
    </location>
</feature>
<feature type="transmembrane region" description="Helical" evidence="10">
    <location>
        <begin position="122"/>
        <end position="155"/>
    </location>
</feature>
<organism evidence="11 12">
    <name type="scientific">Septoria linicola</name>
    <dbReference type="NCBI Taxonomy" id="215465"/>
    <lineage>
        <taxon>Eukaryota</taxon>
        <taxon>Fungi</taxon>
        <taxon>Dikarya</taxon>
        <taxon>Ascomycota</taxon>
        <taxon>Pezizomycotina</taxon>
        <taxon>Dothideomycetes</taxon>
        <taxon>Dothideomycetidae</taxon>
        <taxon>Mycosphaerellales</taxon>
        <taxon>Mycosphaerellaceae</taxon>
        <taxon>Septoria</taxon>
    </lineage>
</organism>
<dbReference type="SUPFAM" id="SSF81338">
    <property type="entry name" value="Aquaporin-like"/>
    <property type="match status" value="1"/>
</dbReference>
<dbReference type="PANTHER" id="PTHR19139:SF283">
    <property type="entry name" value="AQUAPORIN"/>
    <property type="match status" value="1"/>
</dbReference>
<dbReference type="Proteomes" id="UP001056384">
    <property type="component" value="Chromosome 8"/>
</dbReference>
<comment type="similarity">
    <text evidence="2 8">Belongs to the MIP/aquaporin (TC 1.A.8) family.</text>
</comment>
<keyword evidence="3 8" id="KW-0812">Transmembrane</keyword>
<keyword evidence="5 10" id="KW-1133">Transmembrane helix</keyword>
<evidence type="ECO:0000313" key="12">
    <source>
        <dbReference type="Proteomes" id="UP001056384"/>
    </source>
</evidence>
<dbReference type="InterPro" id="IPR034294">
    <property type="entry name" value="Aquaporin_transptr"/>
</dbReference>
<evidence type="ECO:0000256" key="6">
    <source>
        <dbReference type="ARBA" id="ARBA00023136"/>
    </source>
</evidence>
<evidence type="ECO:0000256" key="10">
    <source>
        <dbReference type="SAM" id="Phobius"/>
    </source>
</evidence>
<dbReference type="AlphaFoldDB" id="A0A9Q9EM12"/>
<keyword evidence="6 10" id="KW-0472">Membrane</keyword>
<feature type="compositionally biased region" description="Low complexity" evidence="9">
    <location>
        <begin position="326"/>
        <end position="338"/>
    </location>
</feature>
<name>A0A9Q9EM12_9PEZI</name>
<accession>A0A9Q9EM12</accession>
<protein>
    <submittedName>
        <fullName evidence="11">Major intrinsic protein</fullName>
    </submittedName>
</protein>
<dbReference type="EMBL" id="CP099425">
    <property type="protein sequence ID" value="USW56341.1"/>
    <property type="molecule type" value="Genomic_DNA"/>
</dbReference>
<feature type="transmembrane region" description="Helical" evidence="10">
    <location>
        <begin position="210"/>
        <end position="231"/>
    </location>
</feature>
<evidence type="ECO:0000256" key="4">
    <source>
        <dbReference type="ARBA" id="ARBA00022737"/>
    </source>
</evidence>
<keyword evidence="8" id="KW-0813">Transport</keyword>
<comment type="catalytic activity">
    <reaction evidence="7">
        <text>H2O(in) = H2O(out)</text>
        <dbReference type="Rhea" id="RHEA:29667"/>
        <dbReference type="ChEBI" id="CHEBI:15377"/>
    </reaction>
</comment>
<evidence type="ECO:0000256" key="5">
    <source>
        <dbReference type="ARBA" id="ARBA00022989"/>
    </source>
</evidence>
<gene>
    <name evidence="11" type="ORF">Slin15195_G096600</name>
</gene>
<reference evidence="11" key="1">
    <citation type="submission" date="2022-06" db="EMBL/GenBank/DDBJ databases">
        <title>Complete genome sequences of two strains of the flax pathogen Septoria linicola.</title>
        <authorList>
            <person name="Lapalu N."/>
            <person name="Simon A."/>
            <person name="Demenou B."/>
            <person name="Paumier D."/>
            <person name="Guillot M.-P."/>
            <person name="Gout L."/>
            <person name="Valade R."/>
        </authorList>
    </citation>
    <scope>NUCLEOTIDE SEQUENCE</scope>
    <source>
        <strain evidence="11">SE15195</strain>
    </source>
</reference>
<dbReference type="PRINTS" id="PR00783">
    <property type="entry name" value="MINTRINSICP"/>
</dbReference>
<feature type="transmembrane region" description="Helical" evidence="10">
    <location>
        <begin position="175"/>
        <end position="198"/>
    </location>
</feature>
<evidence type="ECO:0000256" key="2">
    <source>
        <dbReference type="ARBA" id="ARBA00006175"/>
    </source>
</evidence>
<comment type="subcellular location">
    <subcellularLocation>
        <location evidence="1">Membrane</location>
        <topology evidence="1">Multi-pass membrane protein</topology>
    </subcellularLocation>
</comment>
<keyword evidence="12" id="KW-1185">Reference proteome</keyword>
<evidence type="ECO:0000256" key="8">
    <source>
        <dbReference type="RuleBase" id="RU000477"/>
    </source>
</evidence>
<feature type="compositionally biased region" description="Basic and acidic residues" evidence="9">
    <location>
        <begin position="366"/>
        <end position="395"/>
    </location>
</feature>
<dbReference type="OrthoDB" id="3222at2759"/>
<feature type="transmembrane region" description="Helical" evidence="10">
    <location>
        <begin position="49"/>
        <end position="74"/>
    </location>
</feature>
<keyword evidence="4" id="KW-0677">Repeat</keyword>
<evidence type="ECO:0000313" key="11">
    <source>
        <dbReference type="EMBL" id="USW56341.1"/>
    </source>
</evidence>
<dbReference type="Gene3D" id="1.20.1080.10">
    <property type="entry name" value="Glycerol uptake facilitator protein"/>
    <property type="match status" value="1"/>
</dbReference>
<dbReference type="PANTHER" id="PTHR19139">
    <property type="entry name" value="AQUAPORIN TRANSPORTER"/>
    <property type="match status" value="1"/>
</dbReference>